<proteinExistence type="predicted"/>
<sequence>MFEEDKLWIEAISGTSAGAMNAVVATQGMYDNGAAGARVALEEFWRAVSVAGQGSPIKRSPLDVLFGSWSLDTSPGYIMMDMMSRMASPYDLNPLGINPLRDLVEDFVDFDKVANCQDMGLYISATNVETGRARVFHRHEVSLDVVMASACLPSMFKAVEIDGVPYWDGGYMGNPVLFPFIDHSPSSDIVIVQINPLLRPGTPKQARDIQNRLNEITFNGSLLRDLRTIDLIHRLIEDGALSNNEYRTMNMHMIDGCNDMLELDASSKVNSEWAFLVHLRDLGREHADRWLNANFDKIEVESTLDLRALFDDVTAAHGANVVELKSRKD</sequence>
<dbReference type="InterPro" id="IPR016035">
    <property type="entry name" value="Acyl_Trfase/lysoPLipase"/>
</dbReference>
<dbReference type="EMBL" id="JBHDIY010000002">
    <property type="protein sequence ID" value="MFL4470381.1"/>
    <property type="molecule type" value="Genomic_DNA"/>
</dbReference>
<evidence type="ECO:0000313" key="6">
    <source>
        <dbReference type="Proteomes" id="UP001627408"/>
    </source>
</evidence>
<dbReference type="Proteomes" id="UP001627408">
    <property type="component" value="Unassembled WGS sequence"/>
</dbReference>
<keyword evidence="3" id="KW-0443">Lipid metabolism</keyword>
<protein>
    <submittedName>
        <fullName evidence="5">Patatin-like phospholipase family protein</fullName>
    </submittedName>
</protein>
<name>A0ABW8UWS0_9RHOB</name>
<dbReference type="PANTHER" id="PTHR14226:SF78">
    <property type="entry name" value="SLR0060 PROTEIN"/>
    <property type="match status" value="1"/>
</dbReference>
<dbReference type="InterPro" id="IPR002641">
    <property type="entry name" value="PNPLA_dom"/>
</dbReference>
<evidence type="ECO:0000256" key="1">
    <source>
        <dbReference type="ARBA" id="ARBA00022801"/>
    </source>
</evidence>
<evidence type="ECO:0000256" key="2">
    <source>
        <dbReference type="ARBA" id="ARBA00022963"/>
    </source>
</evidence>
<accession>A0ABW8UWS0</accession>
<feature type="domain" description="PNPLA" evidence="4">
    <location>
        <begin position="9"/>
        <end position="175"/>
    </location>
</feature>
<dbReference type="Pfam" id="PF01734">
    <property type="entry name" value="Patatin"/>
    <property type="match status" value="1"/>
</dbReference>
<dbReference type="InterPro" id="IPR050301">
    <property type="entry name" value="NTE"/>
</dbReference>
<dbReference type="SUPFAM" id="SSF52151">
    <property type="entry name" value="FabD/lysophospholipase-like"/>
    <property type="match status" value="1"/>
</dbReference>
<evidence type="ECO:0000256" key="3">
    <source>
        <dbReference type="ARBA" id="ARBA00023098"/>
    </source>
</evidence>
<keyword evidence="6" id="KW-1185">Reference proteome</keyword>
<dbReference type="Gene3D" id="3.40.1090.10">
    <property type="entry name" value="Cytosolic phospholipase A2 catalytic domain"/>
    <property type="match status" value="1"/>
</dbReference>
<dbReference type="RefSeq" id="WP_407592238.1">
    <property type="nucleotide sequence ID" value="NZ_JBHDIY010000002.1"/>
</dbReference>
<keyword evidence="1" id="KW-0378">Hydrolase</keyword>
<reference evidence="5 6" key="1">
    <citation type="submission" date="2024-08" db="EMBL/GenBank/DDBJ databases">
        <title>Tateyamaria sp. nov., isolated from marine algae.</title>
        <authorList>
            <person name="Choi B.J."/>
            <person name="Kim J.M."/>
            <person name="Lee J.K."/>
            <person name="Choi D.G."/>
            <person name="Bayburt H."/>
            <person name="Baek J.H."/>
            <person name="Han D.M."/>
            <person name="Jeon C.O."/>
        </authorList>
    </citation>
    <scope>NUCLEOTIDE SEQUENCE [LARGE SCALE GENOMIC DNA]</scope>
    <source>
        <strain evidence="5 6">KMU-156</strain>
    </source>
</reference>
<organism evidence="5 6">
    <name type="scientific">Tateyamaria armeniaca</name>
    <dbReference type="NCBI Taxonomy" id="2518930"/>
    <lineage>
        <taxon>Bacteria</taxon>
        <taxon>Pseudomonadati</taxon>
        <taxon>Pseudomonadota</taxon>
        <taxon>Alphaproteobacteria</taxon>
        <taxon>Rhodobacterales</taxon>
        <taxon>Roseobacteraceae</taxon>
        <taxon>Tateyamaria</taxon>
    </lineage>
</organism>
<dbReference type="PANTHER" id="PTHR14226">
    <property type="entry name" value="NEUROPATHY TARGET ESTERASE/SWISS CHEESE D.MELANOGASTER"/>
    <property type="match status" value="1"/>
</dbReference>
<comment type="caution">
    <text evidence="5">The sequence shown here is derived from an EMBL/GenBank/DDBJ whole genome shotgun (WGS) entry which is preliminary data.</text>
</comment>
<keyword evidence="2" id="KW-0442">Lipid degradation</keyword>
<evidence type="ECO:0000313" key="5">
    <source>
        <dbReference type="EMBL" id="MFL4470381.1"/>
    </source>
</evidence>
<evidence type="ECO:0000259" key="4">
    <source>
        <dbReference type="Pfam" id="PF01734"/>
    </source>
</evidence>
<gene>
    <name evidence="5" type="ORF">ACERZ8_11020</name>
</gene>